<evidence type="ECO:0000313" key="1">
    <source>
        <dbReference type="EMBL" id="BAU47605.1"/>
    </source>
</evidence>
<keyword evidence="2" id="KW-1185">Reference proteome</keyword>
<protein>
    <submittedName>
        <fullName evidence="1">Ligand-binding protein SH3</fullName>
    </submittedName>
</protein>
<dbReference type="Proteomes" id="UP000218899">
    <property type="component" value="Chromosome"/>
</dbReference>
<reference evidence="1 2" key="1">
    <citation type="submission" date="2015-08" db="EMBL/GenBank/DDBJ databases">
        <title>Complete genome sequence of Sulfurifustis variabilis.</title>
        <authorList>
            <person name="Miura A."/>
            <person name="Kojima H."/>
            <person name="Fukui M."/>
        </authorList>
    </citation>
    <scope>NUCLEOTIDE SEQUENCE [LARGE SCALE GENOMIC DNA]</scope>
    <source>
        <strain evidence="2">skN76</strain>
    </source>
</reference>
<dbReference type="KEGG" id="sva:SVA_1026"/>
<evidence type="ECO:0000313" key="2">
    <source>
        <dbReference type="Proteomes" id="UP000218899"/>
    </source>
</evidence>
<organism evidence="1 2">
    <name type="scientific">Sulfurifustis variabilis</name>
    <dbReference type="NCBI Taxonomy" id="1675686"/>
    <lineage>
        <taxon>Bacteria</taxon>
        <taxon>Pseudomonadati</taxon>
        <taxon>Pseudomonadota</taxon>
        <taxon>Gammaproteobacteria</taxon>
        <taxon>Acidiferrobacterales</taxon>
        <taxon>Acidiferrobacteraceae</taxon>
        <taxon>Sulfurifustis</taxon>
    </lineage>
</organism>
<dbReference type="AlphaFoldDB" id="A0A1B4V2N3"/>
<dbReference type="EMBL" id="AP014936">
    <property type="protein sequence ID" value="BAU47605.1"/>
    <property type="molecule type" value="Genomic_DNA"/>
</dbReference>
<sequence length="148" mass="15935">MAPTSGTVLRETELKDKPFVDAGTVRKLPPKTALVIVDRQSGWLRVSVAGQQGWVRLLHVSSGPPGSGASQQELESFAKLATGRAGTGNVVATTGIRGLDEEQLKTAQPDPEELEKLESYGVTRQQAAEYARRHKLEARKVAHLAAPK</sequence>
<dbReference type="Gene3D" id="2.30.30.40">
    <property type="entry name" value="SH3 Domains"/>
    <property type="match status" value="1"/>
</dbReference>
<accession>A0A1B4V2N3</accession>
<proteinExistence type="predicted"/>
<name>A0A1B4V2N3_9GAMM</name>
<gene>
    <name evidence="1" type="ORF">SVA_1026</name>
</gene>